<dbReference type="EMBL" id="FUYE01000022">
    <property type="protein sequence ID" value="SKB07086.1"/>
    <property type="molecule type" value="Genomic_DNA"/>
</dbReference>
<dbReference type="GO" id="GO:0016301">
    <property type="term" value="F:kinase activity"/>
    <property type="evidence" value="ECO:0007669"/>
    <property type="project" value="UniProtKB-KW"/>
</dbReference>
<dbReference type="InterPro" id="IPR011611">
    <property type="entry name" value="PfkB_dom"/>
</dbReference>
<keyword evidence="2" id="KW-0808">Transferase</keyword>
<protein>
    <submittedName>
        <fullName evidence="2">Sugar or nucleoside kinase, ribokinase family</fullName>
    </submittedName>
</protein>
<proteinExistence type="predicted"/>
<dbReference type="InterPro" id="IPR052562">
    <property type="entry name" value="Ketohexokinase-related"/>
</dbReference>
<dbReference type="Proteomes" id="UP000190774">
    <property type="component" value="Unassembled WGS sequence"/>
</dbReference>
<dbReference type="PANTHER" id="PTHR42774:SF3">
    <property type="entry name" value="KETOHEXOKINASE"/>
    <property type="match status" value="1"/>
</dbReference>
<accession>A0A1T4YZC0</accession>
<dbReference type="OrthoDB" id="9813569at2"/>
<dbReference type="SUPFAM" id="SSF53613">
    <property type="entry name" value="Ribokinase-like"/>
    <property type="match status" value="1"/>
</dbReference>
<organism evidence="2 3">
    <name type="scientific">Prosthecobacter debontii</name>
    <dbReference type="NCBI Taxonomy" id="48467"/>
    <lineage>
        <taxon>Bacteria</taxon>
        <taxon>Pseudomonadati</taxon>
        <taxon>Verrucomicrobiota</taxon>
        <taxon>Verrucomicrobiia</taxon>
        <taxon>Verrucomicrobiales</taxon>
        <taxon>Verrucomicrobiaceae</taxon>
        <taxon>Prosthecobacter</taxon>
    </lineage>
</organism>
<gene>
    <name evidence="2" type="ORF">SAMN02745166_04612</name>
</gene>
<reference evidence="3" key="1">
    <citation type="submission" date="2017-02" db="EMBL/GenBank/DDBJ databases">
        <authorList>
            <person name="Varghese N."/>
            <person name="Submissions S."/>
        </authorList>
    </citation>
    <scope>NUCLEOTIDE SEQUENCE [LARGE SCALE GENOMIC DNA]</scope>
    <source>
        <strain evidence="3">ATCC 700200</strain>
    </source>
</reference>
<dbReference type="AlphaFoldDB" id="A0A1T4YZC0"/>
<evidence type="ECO:0000259" key="1">
    <source>
        <dbReference type="Pfam" id="PF00294"/>
    </source>
</evidence>
<name>A0A1T4YZC0_9BACT</name>
<dbReference type="Pfam" id="PF00294">
    <property type="entry name" value="PfkB"/>
    <property type="match status" value="1"/>
</dbReference>
<sequence>MSGLLPAKLTEVPASTEPVEVVGIGAATWDDLWIVPFFRSDEGVTAAIARAQMGGGPVATALCVLSKLGHSTALLDVVGGDETGQQIIADLHHHGVSTQGIRWAEDSRSAVAVIQVRQWDGARQITYLPSDAGELKLDAAQRALLAQARLLHINGRHEAAAREAIGVANEHGLVISLDGGAGRYRESIRDLVEMSHLRIVSRDFARQFCGSDDLAQMMAMLLEPPAQLVVITEGLAGSHVALPDGFRYHQPAYLADPVVDTTGCGDVYHGAFLHGWLEKKTATECAEFASRVAAQNAQGLGGRWMCQSF</sequence>
<feature type="domain" description="Carbohydrate kinase PfkB" evidence="1">
    <location>
        <begin position="50"/>
        <end position="301"/>
    </location>
</feature>
<dbReference type="PANTHER" id="PTHR42774">
    <property type="entry name" value="PHOSPHOTRANSFERASE SYSTEM TRANSPORT PROTEIN"/>
    <property type="match status" value="1"/>
</dbReference>
<evidence type="ECO:0000313" key="2">
    <source>
        <dbReference type="EMBL" id="SKB07086.1"/>
    </source>
</evidence>
<dbReference type="InterPro" id="IPR029056">
    <property type="entry name" value="Ribokinase-like"/>
</dbReference>
<dbReference type="RefSeq" id="WP_078815738.1">
    <property type="nucleotide sequence ID" value="NZ_FUYE01000022.1"/>
</dbReference>
<evidence type="ECO:0000313" key="3">
    <source>
        <dbReference type="Proteomes" id="UP000190774"/>
    </source>
</evidence>
<dbReference type="STRING" id="48467.SAMN02745166_04612"/>
<keyword evidence="3" id="KW-1185">Reference proteome</keyword>
<dbReference type="Gene3D" id="3.40.1190.20">
    <property type="match status" value="1"/>
</dbReference>
<keyword evidence="2" id="KW-0418">Kinase</keyword>